<proteinExistence type="predicted"/>
<dbReference type="GO" id="GO:0005886">
    <property type="term" value="C:plasma membrane"/>
    <property type="evidence" value="ECO:0007669"/>
    <property type="project" value="TreeGrafter"/>
</dbReference>
<dbReference type="PANTHER" id="PTHR32309">
    <property type="entry name" value="TYROSINE-PROTEIN KINASE"/>
    <property type="match status" value="1"/>
</dbReference>
<dbReference type="RefSeq" id="WP_075610685.1">
    <property type="nucleotide sequence ID" value="NZ_CP052766.1"/>
</dbReference>
<keyword evidence="1" id="KW-0812">Transmembrane</keyword>
<keyword evidence="1" id="KW-1133">Transmembrane helix</keyword>
<dbReference type="EMBL" id="CP052766">
    <property type="protein sequence ID" value="QJR81747.1"/>
    <property type="molecule type" value="Genomic_DNA"/>
</dbReference>
<dbReference type="InterPro" id="IPR050445">
    <property type="entry name" value="Bact_polysacc_biosynth/exp"/>
</dbReference>
<dbReference type="GO" id="GO:0004713">
    <property type="term" value="F:protein tyrosine kinase activity"/>
    <property type="evidence" value="ECO:0007669"/>
    <property type="project" value="TreeGrafter"/>
</dbReference>
<gene>
    <name evidence="2" type="ORF">CA267_013750</name>
</gene>
<feature type="transmembrane region" description="Helical" evidence="1">
    <location>
        <begin position="16"/>
        <end position="35"/>
    </location>
</feature>
<evidence type="ECO:0000313" key="3">
    <source>
        <dbReference type="Proteomes" id="UP000219285"/>
    </source>
</evidence>
<reference evidence="2 3" key="2">
    <citation type="submission" date="2020-04" db="EMBL/GenBank/DDBJ databases">
        <title>Complete genome sequence of Alteromonas pelagimontana 5.12T.</title>
        <authorList>
            <person name="Sinha R.K."/>
            <person name="Krishnan K.P."/>
            <person name="Kurian J.P."/>
        </authorList>
    </citation>
    <scope>NUCLEOTIDE SEQUENCE [LARGE SCALE GENOMIC DNA]</scope>
    <source>
        <strain evidence="2 3">5.12</strain>
    </source>
</reference>
<dbReference type="OrthoDB" id="5580984at2"/>
<keyword evidence="3" id="KW-1185">Reference proteome</keyword>
<organism evidence="2 3">
    <name type="scientific">Alteromonas pelagimontana</name>
    <dbReference type="NCBI Taxonomy" id="1858656"/>
    <lineage>
        <taxon>Bacteria</taxon>
        <taxon>Pseudomonadati</taxon>
        <taxon>Pseudomonadota</taxon>
        <taxon>Gammaproteobacteria</taxon>
        <taxon>Alteromonadales</taxon>
        <taxon>Alteromonadaceae</taxon>
        <taxon>Alteromonas/Salinimonas group</taxon>
        <taxon>Alteromonas</taxon>
    </lineage>
</organism>
<accession>A0A6M4MFJ2</accession>
<name>A0A6M4MFJ2_9ALTE</name>
<dbReference type="PANTHER" id="PTHR32309:SF13">
    <property type="entry name" value="FERRIC ENTEROBACTIN TRANSPORT PROTEIN FEPE"/>
    <property type="match status" value="1"/>
</dbReference>
<dbReference type="AlphaFoldDB" id="A0A6M4MFJ2"/>
<reference evidence="3" key="1">
    <citation type="submission" date="2014-12" db="EMBL/GenBank/DDBJ databases">
        <title>Complete genome sequence of a multi-drug resistant Klebsiella pneumoniae.</title>
        <authorList>
            <person name="Hua X."/>
            <person name="Chen Q."/>
            <person name="Li X."/>
            <person name="Feng Y."/>
            <person name="Ruan Z."/>
            <person name="Yu Y."/>
        </authorList>
    </citation>
    <scope>NUCLEOTIDE SEQUENCE [LARGE SCALE GENOMIC DNA]</scope>
    <source>
        <strain evidence="3">5.12</strain>
    </source>
</reference>
<evidence type="ECO:0000256" key="1">
    <source>
        <dbReference type="SAM" id="Phobius"/>
    </source>
</evidence>
<dbReference type="KEGG" id="apel:CA267_013750"/>
<keyword evidence="1" id="KW-0472">Membrane</keyword>
<dbReference type="Proteomes" id="UP000219285">
    <property type="component" value="Chromosome"/>
</dbReference>
<protein>
    <submittedName>
        <fullName evidence="2">Capsule biosynthesis protein</fullName>
    </submittedName>
</protein>
<evidence type="ECO:0000313" key="2">
    <source>
        <dbReference type="EMBL" id="QJR81747.1"/>
    </source>
</evidence>
<sequence>MQEQFQKYIKTVKKNSLILVIFPWVVYALYLVFIASPQYESQSKLIIKSTDGGSSFDPSMLLSTVSVATSATDSQLVEAFILSSDMLHYLDRELNLSEHYRSEKADIFSRLTHAFSEEELMDYYLNHIEVSVDSASSIITLTTRGFTPEIANNINKAIVRHAESFINEISNNLAKSKLRFAQGEHDIVENKLQKSKTQILEFQSKHNVLDPTAEGAAFQQIGFSLQATLAQKQAELNTLTTMMSDIAPEVQNAKRQIKALQKQINEQKKKISGPDDLDSQISVSELMAQYSNLQVQLQLAIQAYSSSLITLESARVEAYQQLQHLVTIEKPTFPEENKYPRIVYNLTLFAVILFVLYGTIRIIVATIKEL</sequence>
<feature type="transmembrane region" description="Helical" evidence="1">
    <location>
        <begin position="342"/>
        <end position="364"/>
    </location>
</feature>